<dbReference type="InterPro" id="IPR006202">
    <property type="entry name" value="Neur_chan_lig-bd"/>
</dbReference>
<dbReference type="GO" id="GO:0016020">
    <property type="term" value="C:membrane"/>
    <property type="evidence" value="ECO:0007669"/>
    <property type="project" value="UniProtKB-SubCell"/>
</dbReference>
<evidence type="ECO:0000313" key="8">
    <source>
        <dbReference type="EMBL" id="KAJ8031943.1"/>
    </source>
</evidence>
<comment type="similarity">
    <text evidence="5">Belongs to the ligand-gated ion channel (TC 1.A.9) family.</text>
</comment>
<evidence type="ECO:0000256" key="5">
    <source>
        <dbReference type="RuleBase" id="RU000687"/>
    </source>
</evidence>
<protein>
    <submittedName>
        <fullName evidence="8">Acetylcholine receptor subunit alpha</fullName>
    </submittedName>
</protein>
<reference evidence="8" key="1">
    <citation type="submission" date="2021-10" db="EMBL/GenBank/DDBJ databases">
        <title>Tropical sea cucumber genome reveals ecological adaptation and Cuvierian tubules defense mechanism.</title>
        <authorList>
            <person name="Chen T."/>
        </authorList>
    </citation>
    <scope>NUCLEOTIDE SEQUENCE</scope>
    <source>
        <strain evidence="8">Nanhai2018</strain>
        <tissue evidence="8">Muscle</tissue>
    </source>
</reference>
<dbReference type="PROSITE" id="PS00236">
    <property type="entry name" value="NEUROTR_ION_CHANNEL"/>
    <property type="match status" value="1"/>
</dbReference>
<comment type="caution">
    <text evidence="5">Lacks conserved residue(s) required for the propagation of feature annotation.</text>
</comment>
<organism evidence="8 9">
    <name type="scientific">Holothuria leucospilota</name>
    <name type="common">Black long sea cucumber</name>
    <name type="synonym">Mertensiothuria leucospilota</name>
    <dbReference type="NCBI Taxonomy" id="206669"/>
    <lineage>
        <taxon>Eukaryota</taxon>
        <taxon>Metazoa</taxon>
        <taxon>Echinodermata</taxon>
        <taxon>Eleutherozoa</taxon>
        <taxon>Echinozoa</taxon>
        <taxon>Holothuroidea</taxon>
        <taxon>Aspidochirotacea</taxon>
        <taxon>Aspidochirotida</taxon>
        <taxon>Holothuriidae</taxon>
        <taxon>Holothuria</taxon>
    </lineage>
</organism>
<dbReference type="InterPro" id="IPR018000">
    <property type="entry name" value="Neurotransmitter_ion_chnl_CS"/>
</dbReference>
<keyword evidence="5" id="KW-0813">Transport</keyword>
<dbReference type="Pfam" id="PF02932">
    <property type="entry name" value="Neur_chan_memb"/>
    <property type="match status" value="1"/>
</dbReference>
<gene>
    <name evidence="8" type="ORF">HOLleu_25314</name>
</gene>
<dbReference type="Pfam" id="PF02931">
    <property type="entry name" value="Neur_chan_LBD"/>
    <property type="match status" value="1"/>
</dbReference>
<dbReference type="GO" id="GO:0005230">
    <property type="term" value="F:extracellular ligand-gated monoatomic ion channel activity"/>
    <property type="evidence" value="ECO:0007669"/>
    <property type="project" value="InterPro"/>
</dbReference>
<keyword evidence="5" id="KW-0407">Ion channel</keyword>
<evidence type="ECO:0000259" key="7">
    <source>
        <dbReference type="Pfam" id="PF02932"/>
    </source>
</evidence>
<feature type="domain" description="Neurotransmitter-gated ion-channel transmembrane" evidence="7">
    <location>
        <begin position="211"/>
        <end position="267"/>
    </location>
</feature>
<proteinExistence type="inferred from homology"/>
<dbReference type="Proteomes" id="UP001152320">
    <property type="component" value="Chromosome 12"/>
</dbReference>
<name>A0A9Q1BSM9_HOLLE</name>
<sequence>MKDYGSRAVRPRLKHTDPVRVALYFNPSILSSFDEQSQKLSVVGTMYMEWVDEYLMWDPDKYGGVTLISLRTEDIWMPDIAVAERLDVGTAVVNLFQPYLIVNNTGFVIFFQQTDLTIYCRLDMRKFPFDTQICEMRLLSYSYDSNQVILSFANTSASNENTFRKNGVWNLKDVAVEEVETLYTCCPFPYVEVHYQIILARIGSFYIFSIWIPCGLLSILELTVFLMHPNSGEKVTLSVNNVLAFILFQQIVVESMPRSGDDSPIIGEINYMHGLVKIKLISNKKHCFD</sequence>
<dbReference type="CDD" id="cd19051">
    <property type="entry name" value="LGIC_TM_cation"/>
    <property type="match status" value="1"/>
</dbReference>
<dbReference type="SUPFAM" id="SSF63712">
    <property type="entry name" value="Nicotinic receptor ligand binding domain-like"/>
    <property type="match status" value="1"/>
</dbReference>
<dbReference type="OrthoDB" id="5975154at2759"/>
<dbReference type="InterPro" id="IPR006201">
    <property type="entry name" value="Neur_channel"/>
</dbReference>
<feature type="domain" description="Neurotransmitter-gated ion-channel ligand-binding" evidence="6">
    <location>
        <begin position="7"/>
        <end position="201"/>
    </location>
</feature>
<keyword evidence="8" id="KW-0675">Receptor</keyword>
<dbReference type="Gene3D" id="2.70.170.10">
    <property type="entry name" value="Neurotransmitter-gated ion-channel ligand-binding domain"/>
    <property type="match status" value="1"/>
</dbReference>
<dbReference type="PANTHER" id="PTHR18945">
    <property type="entry name" value="NEUROTRANSMITTER GATED ION CHANNEL"/>
    <property type="match status" value="1"/>
</dbReference>
<keyword evidence="9" id="KW-1185">Reference proteome</keyword>
<dbReference type="Gene3D" id="1.20.58.390">
    <property type="entry name" value="Neurotransmitter-gated ion-channel transmembrane domain"/>
    <property type="match status" value="1"/>
</dbReference>
<dbReference type="FunFam" id="2.70.170.10:FF:000028">
    <property type="entry name" value="AcetylCholine Receptor"/>
    <property type="match status" value="1"/>
</dbReference>
<keyword evidence="4 5" id="KW-0472">Membrane</keyword>
<evidence type="ECO:0000259" key="6">
    <source>
        <dbReference type="Pfam" id="PF02931"/>
    </source>
</evidence>
<evidence type="ECO:0000256" key="2">
    <source>
        <dbReference type="ARBA" id="ARBA00022692"/>
    </source>
</evidence>
<comment type="caution">
    <text evidence="8">The sequence shown here is derived from an EMBL/GenBank/DDBJ whole genome shotgun (WGS) entry which is preliminary data.</text>
</comment>
<dbReference type="PRINTS" id="PR00252">
    <property type="entry name" value="NRIONCHANNEL"/>
</dbReference>
<feature type="transmembrane region" description="Helical" evidence="5">
    <location>
        <begin position="205"/>
        <end position="229"/>
    </location>
</feature>
<dbReference type="SUPFAM" id="SSF90112">
    <property type="entry name" value="Neurotransmitter-gated ion-channel transmembrane pore"/>
    <property type="match status" value="1"/>
</dbReference>
<dbReference type="InterPro" id="IPR036734">
    <property type="entry name" value="Neur_chan_lig-bd_sf"/>
</dbReference>
<evidence type="ECO:0000256" key="3">
    <source>
        <dbReference type="ARBA" id="ARBA00022989"/>
    </source>
</evidence>
<dbReference type="InterPro" id="IPR006029">
    <property type="entry name" value="Neurotrans-gated_channel_TM"/>
</dbReference>
<dbReference type="CDD" id="cd18989">
    <property type="entry name" value="LGIC_ECD_cation"/>
    <property type="match status" value="1"/>
</dbReference>
<accession>A0A9Q1BSM9</accession>
<dbReference type="GO" id="GO:0004888">
    <property type="term" value="F:transmembrane signaling receptor activity"/>
    <property type="evidence" value="ECO:0007669"/>
    <property type="project" value="InterPro"/>
</dbReference>
<dbReference type="InterPro" id="IPR036719">
    <property type="entry name" value="Neuro-gated_channel_TM_sf"/>
</dbReference>
<dbReference type="EMBL" id="JAIZAY010000012">
    <property type="protein sequence ID" value="KAJ8031943.1"/>
    <property type="molecule type" value="Genomic_DNA"/>
</dbReference>
<dbReference type="InterPro" id="IPR038050">
    <property type="entry name" value="Neuro_actylchol_rec"/>
</dbReference>
<comment type="subcellular location">
    <subcellularLocation>
        <location evidence="1">Membrane</location>
        <topology evidence="1">Multi-pass membrane protein</topology>
    </subcellularLocation>
</comment>
<evidence type="ECO:0000313" key="9">
    <source>
        <dbReference type="Proteomes" id="UP001152320"/>
    </source>
</evidence>
<evidence type="ECO:0000256" key="1">
    <source>
        <dbReference type="ARBA" id="ARBA00004141"/>
    </source>
</evidence>
<keyword evidence="5" id="KW-0406">Ion transport</keyword>
<evidence type="ECO:0000256" key="4">
    <source>
        <dbReference type="ARBA" id="ARBA00023136"/>
    </source>
</evidence>
<dbReference type="AlphaFoldDB" id="A0A9Q1BSM9"/>
<keyword evidence="3 5" id="KW-1133">Transmembrane helix</keyword>
<keyword evidence="2 5" id="KW-0812">Transmembrane</keyword>